<evidence type="ECO:0000313" key="4">
    <source>
        <dbReference type="Proteomes" id="UP001213000"/>
    </source>
</evidence>
<dbReference type="Proteomes" id="UP001213000">
    <property type="component" value="Unassembled WGS sequence"/>
</dbReference>
<dbReference type="Pfam" id="PF24883">
    <property type="entry name" value="NPHP3_N"/>
    <property type="match status" value="1"/>
</dbReference>
<dbReference type="EMBL" id="JANIEX010000935">
    <property type="protein sequence ID" value="KAJ3561932.1"/>
    <property type="molecule type" value="Genomic_DNA"/>
</dbReference>
<dbReference type="InterPro" id="IPR027417">
    <property type="entry name" value="P-loop_NTPase"/>
</dbReference>
<name>A0AAD5VJL3_9AGAR</name>
<gene>
    <name evidence="3" type="ORF">NP233_g9887</name>
</gene>
<evidence type="ECO:0000256" key="1">
    <source>
        <dbReference type="ARBA" id="ARBA00022737"/>
    </source>
</evidence>
<comment type="caution">
    <text evidence="3">The sequence shown here is derived from an EMBL/GenBank/DDBJ whole genome shotgun (WGS) entry which is preliminary data.</text>
</comment>
<dbReference type="InterPro" id="IPR056884">
    <property type="entry name" value="NPHP3-like_N"/>
</dbReference>
<dbReference type="PANTHER" id="PTHR10039">
    <property type="entry name" value="AMELOGENIN"/>
    <property type="match status" value="1"/>
</dbReference>
<organism evidence="3 4">
    <name type="scientific">Leucocoprinus birnbaumii</name>
    <dbReference type="NCBI Taxonomy" id="56174"/>
    <lineage>
        <taxon>Eukaryota</taxon>
        <taxon>Fungi</taxon>
        <taxon>Dikarya</taxon>
        <taxon>Basidiomycota</taxon>
        <taxon>Agaricomycotina</taxon>
        <taxon>Agaricomycetes</taxon>
        <taxon>Agaricomycetidae</taxon>
        <taxon>Agaricales</taxon>
        <taxon>Agaricineae</taxon>
        <taxon>Agaricaceae</taxon>
        <taxon>Leucocoprinus</taxon>
    </lineage>
</organism>
<keyword evidence="4" id="KW-1185">Reference proteome</keyword>
<dbReference type="AlphaFoldDB" id="A0AAD5VJL3"/>
<proteinExistence type="predicted"/>
<accession>A0AAD5VJL3</accession>
<dbReference type="PANTHER" id="PTHR10039:SF17">
    <property type="entry name" value="FUNGAL STAND N-TERMINAL GOODBYE DOMAIN-CONTAINING PROTEIN-RELATED"/>
    <property type="match status" value="1"/>
</dbReference>
<evidence type="ECO:0000259" key="2">
    <source>
        <dbReference type="Pfam" id="PF24883"/>
    </source>
</evidence>
<evidence type="ECO:0000313" key="3">
    <source>
        <dbReference type="EMBL" id="KAJ3561932.1"/>
    </source>
</evidence>
<reference evidence="3" key="1">
    <citation type="submission" date="2022-07" db="EMBL/GenBank/DDBJ databases">
        <title>Genome Sequence of Leucocoprinus birnbaumii.</title>
        <authorList>
            <person name="Buettner E."/>
        </authorList>
    </citation>
    <scope>NUCLEOTIDE SEQUENCE</scope>
    <source>
        <strain evidence="3">VT141</strain>
    </source>
</reference>
<protein>
    <recommendedName>
        <fullName evidence="2">Nephrocystin 3-like N-terminal domain-containing protein</fullName>
    </recommendedName>
</protein>
<keyword evidence="1" id="KW-0677">Repeat</keyword>
<dbReference type="SUPFAM" id="SSF52540">
    <property type="entry name" value="P-loop containing nucleoside triphosphate hydrolases"/>
    <property type="match status" value="1"/>
</dbReference>
<sequence length="501" mass="56657">MSSHAASTNFHSISGVFANANTPIFNGPVNMFDMNQPVDQHPAIRLLAEKAKPEALHNSSFREYAAKCSENTRVSIRRDIVKWRGNPNRQSRLRWYMGTAAIGKSAIADSVAAELDETGLLGATFFFSRPGQIDDPDTVIPTLVYQLALMNDQYKRIITKILVGDPLLLAKNRATQFKKLIVEPFQEIMALDSSAIDNPLLMILDGLDECKGCEAQCELVQLILDHVRHFRHFPLVWLLLSRPEWHLKTLISDVDFPTIFEKREISVDDEAIADARRLIEGELAKVRVHHPYLPSDWPAKVDVDLLCKAASGHLGYASFMARFISDKELADPERQLLICIRVASGLGVDQGTRINPLEALDRLYHRVLIDVPTNALPTAMKIFSAIQYTTLRYAKDHASFLFLTKSQLYQALRQLHAVIYVPPTNEATSQRLRFFHASFSDFLFDPIRSGKFHLSQRTMYYDIVVQSLRWIERHGDELPPGGVDLILGWKLNAKLTLTSLI</sequence>
<feature type="domain" description="Nephrocystin 3-like N-terminal" evidence="2">
    <location>
        <begin position="80"/>
        <end position="242"/>
    </location>
</feature>